<dbReference type="InParanoid" id="A0A6P6XUE7"/>
<evidence type="ECO:0000256" key="6">
    <source>
        <dbReference type="ARBA" id="ARBA00043983"/>
    </source>
</evidence>
<dbReference type="InterPro" id="IPR041146">
    <property type="entry name" value="IFT81_CH"/>
</dbReference>
<dbReference type="OrthoDB" id="276029at2759"/>
<dbReference type="GO" id="GO:0030992">
    <property type="term" value="C:intraciliary transport particle B"/>
    <property type="evidence" value="ECO:0007669"/>
    <property type="project" value="InterPro"/>
</dbReference>
<proteinExistence type="inferred from homology"/>
<evidence type="ECO:0000256" key="4">
    <source>
        <dbReference type="ARBA" id="ARBA00023069"/>
    </source>
</evidence>
<dbReference type="KEGG" id="dpte:113791066"/>
<comment type="subcellular location">
    <subcellularLocation>
        <location evidence="1">Cell projection</location>
        <location evidence="1">Cilium</location>
    </subcellularLocation>
</comment>
<gene>
    <name evidence="10" type="primary">LOC113791066</name>
</gene>
<feature type="coiled-coil region" evidence="7">
    <location>
        <begin position="490"/>
        <end position="570"/>
    </location>
</feature>
<keyword evidence="4" id="KW-0969">Cilium</keyword>
<sequence length="683" mass="80962">MDQIKYVIDELNQPPFNQNLNLISYDNLREEQRLDLLIQILNIVDPKLNLPFIRVGNIEDIVATILDTLRIFKYSPPPSHSNPVEFRKNLIMADKDLMTNIFEWLLRRLPLLKKRAYLAHFLVKIELSPDVEGDPDVMTLYRQYLNLIDEFKRIHSSHEMQKKSIDSIIELQKDIKTMELEKDQIKNKLDIVKRRVNLDMIETSNSSQNIKFEAVRAYVMARHENEKLQRQLREQQERITMAKKHLEQQQTELNELNVQDWQESIQSPEVMLYRYKDEIDIKSKLVKDVLPNELTDLRLLVRDMEQIQQHADSNITDQLQRTVTQVQALTQEINELVEKKLLDKQNEEDRLSHYRQNAQVVARKKEETIKQCEQLERTLSIQQAELEDLRAKFSVDGESALRGDALKLYIEKISRRETEMNEMKDELSRISSDIDELQSKLRSLRQQEKETLEEIHENEETLGLEGYFQMKESTLNTLYEDDNGDGIDDNDQEQLDYEEINRQVDNFQDRLEHVKSSLVNVTKEIRILKEELNEAESEYDMKKRLYDSAAAGLEAELSRSEAEFERLIGERDDLIGEHFEIEARLLAIQIEQTELLGSVDKAGQIIEQLKTEIDSEQKLQENLRQQETEWKEKEQYYKKQMEMWRDLRVIFEIKSRLLTKKLEEKNQQSNSMTMIKDHLVLND</sequence>
<reference evidence="10" key="1">
    <citation type="submission" date="2025-08" db="UniProtKB">
        <authorList>
            <consortium name="RefSeq"/>
        </authorList>
    </citation>
    <scope>IDENTIFICATION</scope>
    <source>
        <strain evidence="10">Airmid</strain>
    </source>
</reference>
<keyword evidence="5" id="KW-0966">Cell projection</keyword>
<dbReference type="Proteomes" id="UP000515146">
    <property type="component" value="Unplaced"/>
</dbReference>
<keyword evidence="2" id="KW-0970">Cilium biogenesis/degradation</keyword>
<keyword evidence="3 7" id="KW-0175">Coiled coil</keyword>
<dbReference type="OMA" id="WILTHME"/>
<dbReference type="PANTHER" id="PTHR15614:SF2">
    <property type="entry name" value="INTRAFLAGELLAR TRANSPORT PROTEIN 81 HOMOLOG"/>
    <property type="match status" value="1"/>
</dbReference>
<dbReference type="PANTHER" id="PTHR15614">
    <property type="entry name" value="INTRAFLAGELLAR TRANSPORT PROTEIN 81 HOMOLOG"/>
    <property type="match status" value="1"/>
</dbReference>
<protein>
    <submittedName>
        <fullName evidence="10">Intraflagellar transport protein 81 homolog</fullName>
    </submittedName>
</protein>
<name>A0A6P6XUE7_DERPT</name>
<evidence type="ECO:0000256" key="2">
    <source>
        <dbReference type="ARBA" id="ARBA00022794"/>
    </source>
</evidence>
<dbReference type="GO" id="GO:0042073">
    <property type="term" value="P:intraciliary transport"/>
    <property type="evidence" value="ECO:0007669"/>
    <property type="project" value="InterPro"/>
</dbReference>
<dbReference type="Gene3D" id="1.10.418.70">
    <property type="entry name" value="Intraflagellar transport protein 81, N-terminal domain"/>
    <property type="match status" value="1"/>
</dbReference>
<dbReference type="GO" id="GO:0036064">
    <property type="term" value="C:ciliary basal body"/>
    <property type="evidence" value="ECO:0007669"/>
    <property type="project" value="TreeGrafter"/>
</dbReference>
<evidence type="ECO:0000256" key="3">
    <source>
        <dbReference type="ARBA" id="ARBA00023054"/>
    </source>
</evidence>
<feature type="coiled-coil region" evidence="7">
    <location>
        <begin position="319"/>
        <end position="461"/>
    </location>
</feature>
<evidence type="ECO:0000259" key="8">
    <source>
        <dbReference type="Pfam" id="PF18383"/>
    </source>
</evidence>
<dbReference type="GO" id="GO:0015631">
    <property type="term" value="F:tubulin binding"/>
    <property type="evidence" value="ECO:0007669"/>
    <property type="project" value="InterPro"/>
</dbReference>
<comment type="similarity">
    <text evidence="6">Belongs to the IFT81 family.</text>
</comment>
<dbReference type="AlphaFoldDB" id="A0A6P6XUE7"/>
<evidence type="ECO:0000313" key="9">
    <source>
        <dbReference type="Proteomes" id="UP000515146"/>
    </source>
</evidence>
<evidence type="ECO:0000256" key="5">
    <source>
        <dbReference type="ARBA" id="ARBA00023273"/>
    </source>
</evidence>
<dbReference type="Pfam" id="PF18383">
    <property type="entry name" value="IFT81_CH"/>
    <property type="match status" value="1"/>
</dbReference>
<keyword evidence="9" id="KW-1185">Reference proteome</keyword>
<organism evidence="9 10">
    <name type="scientific">Dermatophagoides pteronyssinus</name>
    <name type="common">European house dust mite</name>
    <dbReference type="NCBI Taxonomy" id="6956"/>
    <lineage>
        <taxon>Eukaryota</taxon>
        <taxon>Metazoa</taxon>
        <taxon>Ecdysozoa</taxon>
        <taxon>Arthropoda</taxon>
        <taxon>Chelicerata</taxon>
        <taxon>Arachnida</taxon>
        <taxon>Acari</taxon>
        <taxon>Acariformes</taxon>
        <taxon>Sarcoptiformes</taxon>
        <taxon>Astigmata</taxon>
        <taxon>Psoroptidia</taxon>
        <taxon>Analgoidea</taxon>
        <taxon>Pyroglyphidae</taxon>
        <taxon>Dermatophagoidinae</taxon>
        <taxon>Dermatophagoides</taxon>
    </lineage>
</organism>
<dbReference type="Gene3D" id="1.10.287.1490">
    <property type="match status" value="1"/>
</dbReference>
<dbReference type="InterPro" id="IPR043016">
    <property type="entry name" value="IFT81_N_sf"/>
</dbReference>
<dbReference type="GO" id="GO:0060271">
    <property type="term" value="P:cilium assembly"/>
    <property type="evidence" value="ECO:0007669"/>
    <property type="project" value="InterPro"/>
</dbReference>
<evidence type="ECO:0000256" key="1">
    <source>
        <dbReference type="ARBA" id="ARBA00004138"/>
    </source>
</evidence>
<accession>A0A6P6XUE7</accession>
<feature type="coiled-coil region" evidence="7">
    <location>
        <begin position="168"/>
        <end position="259"/>
    </location>
</feature>
<feature type="coiled-coil region" evidence="7">
    <location>
        <begin position="599"/>
        <end position="633"/>
    </location>
</feature>
<dbReference type="RefSeq" id="XP_027196588.1">
    <property type="nucleotide sequence ID" value="XM_027340787.1"/>
</dbReference>
<feature type="domain" description="IFT81 calponin homology" evidence="8">
    <location>
        <begin position="2"/>
        <end position="126"/>
    </location>
</feature>
<evidence type="ECO:0000313" key="10">
    <source>
        <dbReference type="RefSeq" id="XP_027196588.1"/>
    </source>
</evidence>
<dbReference type="InterPro" id="IPR029600">
    <property type="entry name" value="IFT81"/>
</dbReference>
<evidence type="ECO:0000256" key="7">
    <source>
        <dbReference type="SAM" id="Coils"/>
    </source>
</evidence>